<evidence type="ECO:0000313" key="3">
    <source>
        <dbReference type="EMBL" id="GMH87229.1"/>
    </source>
</evidence>
<evidence type="ECO:0000256" key="2">
    <source>
        <dbReference type="SAM" id="SignalP"/>
    </source>
</evidence>
<keyword evidence="2" id="KW-0732">Signal</keyword>
<feature type="signal peptide" evidence="2">
    <location>
        <begin position="1"/>
        <end position="19"/>
    </location>
</feature>
<reference evidence="4" key="1">
    <citation type="journal article" date="2023" name="Commun. Biol.">
        <title>Genome analysis of Parmales, the sister group of diatoms, reveals the evolutionary specialization of diatoms from phago-mixotrophs to photoautotrophs.</title>
        <authorList>
            <person name="Ban H."/>
            <person name="Sato S."/>
            <person name="Yoshikawa S."/>
            <person name="Yamada K."/>
            <person name="Nakamura Y."/>
            <person name="Ichinomiya M."/>
            <person name="Sato N."/>
            <person name="Blanc-Mathieu R."/>
            <person name="Endo H."/>
            <person name="Kuwata A."/>
            <person name="Ogata H."/>
        </authorList>
    </citation>
    <scope>NUCLEOTIDE SEQUENCE [LARGE SCALE GENOMIC DNA]</scope>
    <source>
        <strain evidence="4">NIES 3699</strain>
    </source>
</reference>
<feature type="compositionally biased region" description="Basic and acidic residues" evidence="1">
    <location>
        <begin position="160"/>
        <end position="177"/>
    </location>
</feature>
<feature type="chain" id="PRO_5040870476" description="PSII 6.1 kDa protein" evidence="2">
    <location>
        <begin position="20"/>
        <end position="177"/>
    </location>
</feature>
<organism evidence="3 4">
    <name type="scientific">Triparma verrucosa</name>
    <dbReference type="NCBI Taxonomy" id="1606542"/>
    <lineage>
        <taxon>Eukaryota</taxon>
        <taxon>Sar</taxon>
        <taxon>Stramenopiles</taxon>
        <taxon>Ochrophyta</taxon>
        <taxon>Bolidophyceae</taxon>
        <taxon>Parmales</taxon>
        <taxon>Triparmaceae</taxon>
        <taxon>Triparma</taxon>
    </lineage>
</organism>
<feature type="compositionally biased region" description="Acidic residues" evidence="1">
    <location>
        <begin position="150"/>
        <end position="159"/>
    </location>
</feature>
<evidence type="ECO:0000313" key="4">
    <source>
        <dbReference type="Proteomes" id="UP001165160"/>
    </source>
</evidence>
<dbReference type="EMBL" id="BRXX01000069">
    <property type="protein sequence ID" value="GMH87229.1"/>
    <property type="molecule type" value="Genomic_DNA"/>
</dbReference>
<gene>
    <name evidence="3" type="ORF">TrVE_jg6911</name>
</gene>
<feature type="region of interest" description="Disordered" evidence="1">
    <location>
        <begin position="44"/>
        <end position="69"/>
    </location>
</feature>
<keyword evidence="4" id="KW-1185">Reference proteome</keyword>
<feature type="compositionally biased region" description="Low complexity" evidence="1">
    <location>
        <begin position="44"/>
        <end position="54"/>
    </location>
</feature>
<dbReference type="Proteomes" id="UP001165160">
    <property type="component" value="Unassembled WGS sequence"/>
</dbReference>
<protein>
    <recommendedName>
        <fullName evidence="5">PSII 6.1 kDa protein</fullName>
    </recommendedName>
</protein>
<accession>A0A9W7ENJ2</accession>
<feature type="region of interest" description="Disordered" evidence="1">
    <location>
        <begin position="150"/>
        <end position="177"/>
    </location>
</feature>
<evidence type="ECO:0008006" key="5">
    <source>
        <dbReference type="Google" id="ProtNLM"/>
    </source>
</evidence>
<name>A0A9W7ENJ2_9STRA</name>
<comment type="caution">
    <text evidence="3">The sequence shown here is derived from an EMBL/GenBank/DDBJ whole genome shotgun (WGS) entry which is preliminary data.</text>
</comment>
<sequence length="177" mass="19322">MLLILIFCTVITFNGLSLSFVLPPSIVKCSFGSLTLVDVTSRSSSHLSSHSSGLKLRKRSSSHAPTFKSKRSNTRLNMNIIPDIIPLPSTIISTASSDIQSMSDDVYGPVFLGGISLMFAGIASAWVVGNIIPDEAWETLANEGFETLDDVVKEDDEENKEGRGEEEIKEKGMFDDY</sequence>
<proteinExistence type="predicted"/>
<dbReference type="AlphaFoldDB" id="A0A9W7ENJ2"/>
<evidence type="ECO:0000256" key="1">
    <source>
        <dbReference type="SAM" id="MobiDB-lite"/>
    </source>
</evidence>